<evidence type="ECO:0000256" key="3">
    <source>
        <dbReference type="ARBA" id="ARBA00023295"/>
    </source>
</evidence>
<feature type="domain" description="Inosine/uridine-preferring nucleoside hydrolase" evidence="5">
    <location>
        <begin position="38"/>
        <end position="355"/>
    </location>
</feature>
<dbReference type="EMBL" id="HBHT01031072">
    <property type="protein sequence ID" value="CAD9983015.1"/>
    <property type="molecule type" value="Transcribed_RNA"/>
</dbReference>
<dbReference type="InterPro" id="IPR001910">
    <property type="entry name" value="Inosine/uridine_hydrolase_dom"/>
</dbReference>
<comment type="similarity">
    <text evidence="1">Belongs to the IUNH family.</text>
</comment>
<keyword evidence="2" id="KW-0378">Hydrolase</keyword>
<dbReference type="PANTHER" id="PTHR12304">
    <property type="entry name" value="INOSINE-URIDINE PREFERRING NUCLEOSIDE HYDROLASE"/>
    <property type="match status" value="1"/>
</dbReference>
<dbReference type="PANTHER" id="PTHR12304:SF46">
    <property type="entry name" value="INOSINE-ADENOSINE-GUANOSINE-NUCLEOSIDE HYDROLASE"/>
    <property type="match status" value="1"/>
</dbReference>
<dbReference type="Pfam" id="PF01156">
    <property type="entry name" value="IU_nuc_hydro"/>
    <property type="match status" value="1"/>
</dbReference>
<organism evidence="6">
    <name type="scientific">Entomoneis paludosa</name>
    <dbReference type="NCBI Taxonomy" id="265537"/>
    <lineage>
        <taxon>Eukaryota</taxon>
        <taxon>Sar</taxon>
        <taxon>Stramenopiles</taxon>
        <taxon>Ochrophyta</taxon>
        <taxon>Bacillariophyta</taxon>
        <taxon>Bacillariophyceae</taxon>
        <taxon>Bacillariophycidae</taxon>
        <taxon>Entomoneidaceae</taxon>
        <taxon>Entomoneis</taxon>
    </lineage>
</organism>
<dbReference type="GO" id="GO:0005829">
    <property type="term" value="C:cytosol"/>
    <property type="evidence" value="ECO:0007669"/>
    <property type="project" value="TreeGrafter"/>
</dbReference>
<reference evidence="6" key="1">
    <citation type="submission" date="2021-01" db="EMBL/GenBank/DDBJ databases">
        <authorList>
            <person name="Corre E."/>
            <person name="Pelletier E."/>
            <person name="Niang G."/>
            <person name="Scheremetjew M."/>
            <person name="Finn R."/>
            <person name="Kale V."/>
            <person name="Holt S."/>
            <person name="Cochrane G."/>
            <person name="Meng A."/>
            <person name="Brown T."/>
            <person name="Cohen L."/>
        </authorList>
    </citation>
    <scope>NUCLEOTIDE SEQUENCE</scope>
    <source>
        <strain evidence="6">CCMP125</strain>
    </source>
</reference>
<feature type="signal peptide" evidence="4">
    <location>
        <begin position="1"/>
        <end position="31"/>
    </location>
</feature>
<dbReference type="SUPFAM" id="SSF53590">
    <property type="entry name" value="Nucleoside hydrolase"/>
    <property type="match status" value="1"/>
</dbReference>
<dbReference type="GO" id="GO:0006152">
    <property type="term" value="P:purine nucleoside catabolic process"/>
    <property type="evidence" value="ECO:0007669"/>
    <property type="project" value="TreeGrafter"/>
</dbReference>
<evidence type="ECO:0000313" key="7">
    <source>
        <dbReference type="EMBL" id="CAD9983015.1"/>
    </source>
</evidence>
<name>A0A6U3CS01_9STRA</name>
<dbReference type="InterPro" id="IPR023186">
    <property type="entry name" value="IUNH"/>
</dbReference>
<sequence>MKSCFFFLPSGPSTLATFWAFVIFFVGGSTADDDKIPLIFDGDANYDDTLALMYLVSNPLFDIRAVTIAGAGFATHHGGPINQQQVLQLLGAGEIPVSYGAPVSLSPISTFPIQWRVEIDEFFQSQNLPDSDTPLSVYPSDILIANILKESTTAVTVAVSGPATNLALALQREPELASRISGLFLMGSNYGGGPNNVYDWQMTFNGVSGSCVEDASAADFTPNQKPLVDPNNMTLTAAIRPGCRGNDMSTTGNTEWNVFLDALAWHTVTRIVATASHPPPIYVIASGATEDMPITMEDFEEGVVGLDEQLASFIMNLAAAFLNGGEAKWWDTLLVVGMANVITGLPIEESICTAWTHSTGFKVELAWRSVNESEAAAGILNPYGSITDKPGIGPNAIFCTQGNVTNMQDQFWSTVGGENDGGTIADPDVYLRKLSSDGDETTSSSAYSASLTTMTVVMTVVGAVSSSTLYYFI</sequence>
<accession>A0A6U3CS01</accession>
<dbReference type="GO" id="GO:0008477">
    <property type="term" value="F:purine nucleosidase activity"/>
    <property type="evidence" value="ECO:0007669"/>
    <property type="project" value="TreeGrafter"/>
</dbReference>
<dbReference type="Gene3D" id="3.90.245.10">
    <property type="entry name" value="Ribonucleoside hydrolase-like"/>
    <property type="match status" value="1"/>
</dbReference>
<evidence type="ECO:0000256" key="2">
    <source>
        <dbReference type="ARBA" id="ARBA00022801"/>
    </source>
</evidence>
<evidence type="ECO:0000256" key="4">
    <source>
        <dbReference type="SAM" id="SignalP"/>
    </source>
</evidence>
<evidence type="ECO:0000313" key="6">
    <source>
        <dbReference type="EMBL" id="CAD9983007.1"/>
    </source>
</evidence>
<evidence type="ECO:0000256" key="1">
    <source>
        <dbReference type="ARBA" id="ARBA00009176"/>
    </source>
</evidence>
<gene>
    <name evidence="6" type="ORF">APAL1065_LOCUS20870</name>
    <name evidence="7" type="ORF">APAL1065_LOCUS20874</name>
</gene>
<proteinExistence type="inferred from homology"/>
<protein>
    <recommendedName>
        <fullName evidence="5">Inosine/uridine-preferring nucleoside hydrolase domain-containing protein</fullName>
    </recommendedName>
</protein>
<dbReference type="InterPro" id="IPR036452">
    <property type="entry name" value="Ribo_hydro-like"/>
</dbReference>
<dbReference type="AlphaFoldDB" id="A0A6U3CS01"/>
<keyword evidence="4" id="KW-0732">Signal</keyword>
<dbReference type="EMBL" id="HBHT01031068">
    <property type="protein sequence ID" value="CAD9983007.1"/>
    <property type="molecule type" value="Transcribed_RNA"/>
</dbReference>
<keyword evidence="3" id="KW-0326">Glycosidase</keyword>
<feature type="chain" id="PRO_5035585430" description="Inosine/uridine-preferring nucleoside hydrolase domain-containing protein" evidence="4">
    <location>
        <begin position="32"/>
        <end position="473"/>
    </location>
</feature>
<evidence type="ECO:0000259" key="5">
    <source>
        <dbReference type="Pfam" id="PF01156"/>
    </source>
</evidence>